<evidence type="ECO:0000256" key="2">
    <source>
        <dbReference type="ARBA" id="ARBA00012452"/>
    </source>
</evidence>
<dbReference type="Proteomes" id="UP001161247">
    <property type="component" value="Chromosome 5"/>
</dbReference>
<sequence length="214" mass="23936">MGLNVYGHVITPATQRVLACLSEKELEFELVQLNMAAGEHNKEPFLSLNPFGVVPAMEDGDLTLFDSRAIVKYIEQAYKDKKPLASDDPKKMGPVYSWLEAESLQFDPAAIMLTFHLCIAPMMGLPTDEAVVEEKEAKLGKVLDVYEDRLSESKYLGGDSFTMVDLFHLPNVNYLMGTKVRALFEARPHVKAWVDDILARPSWAKVVAMIKSQS</sequence>
<reference evidence="8" key="1">
    <citation type="submission" date="2023-03" db="EMBL/GenBank/DDBJ databases">
        <authorList>
            <person name="Julca I."/>
        </authorList>
    </citation>
    <scope>NUCLEOTIDE SEQUENCE</scope>
</reference>
<evidence type="ECO:0000313" key="8">
    <source>
        <dbReference type="EMBL" id="CAI9105361.1"/>
    </source>
</evidence>
<dbReference type="AlphaFoldDB" id="A0AAV1DD50"/>
<feature type="domain" description="GST N-terminal" evidence="6">
    <location>
        <begin position="1"/>
        <end position="82"/>
    </location>
</feature>
<dbReference type="InterPro" id="IPR010987">
    <property type="entry name" value="Glutathione-S-Trfase_C-like"/>
</dbReference>
<dbReference type="GO" id="GO:0004364">
    <property type="term" value="F:glutathione transferase activity"/>
    <property type="evidence" value="ECO:0007669"/>
    <property type="project" value="UniProtKB-EC"/>
</dbReference>
<dbReference type="EC" id="2.5.1.18" evidence="2"/>
<dbReference type="SFLD" id="SFLDS00019">
    <property type="entry name" value="Glutathione_Transferase_(cytos"/>
    <property type="match status" value="1"/>
</dbReference>
<dbReference type="PROSITE" id="PS50405">
    <property type="entry name" value="GST_CTER"/>
    <property type="match status" value="1"/>
</dbReference>
<dbReference type="GO" id="GO:0005737">
    <property type="term" value="C:cytoplasm"/>
    <property type="evidence" value="ECO:0007669"/>
    <property type="project" value="TreeGrafter"/>
</dbReference>
<evidence type="ECO:0000256" key="3">
    <source>
        <dbReference type="ARBA" id="ARBA00022679"/>
    </source>
</evidence>
<dbReference type="EMBL" id="OX459122">
    <property type="protein sequence ID" value="CAI9105361.1"/>
    <property type="molecule type" value="Genomic_DNA"/>
</dbReference>
<dbReference type="Gene3D" id="3.40.30.10">
    <property type="entry name" value="Glutaredoxin"/>
    <property type="match status" value="1"/>
</dbReference>
<dbReference type="InterPro" id="IPR004046">
    <property type="entry name" value="GST_C"/>
</dbReference>
<dbReference type="CDD" id="cd03187">
    <property type="entry name" value="GST_C_Phi"/>
    <property type="match status" value="1"/>
</dbReference>
<name>A0AAV1DD50_OLDCO</name>
<accession>A0AAV1DD50</accession>
<dbReference type="InterPro" id="IPR040079">
    <property type="entry name" value="Glutathione_S-Trfase"/>
</dbReference>
<gene>
    <name evidence="8" type="ORF">OLC1_LOCUS14078</name>
</gene>
<comment type="catalytic activity">
    <reaction evidence="4">
        <text>RX + glutathione = an S-substituted glutathione + a halide anion + H(+)</text>
        <dbReference type="Rhea" id="RHEA:16437"/>
        <dbReference type="ChEBI" id="CHEBI:15378"/>
        <dbReference type="ChEBI" id="CHEBI:16042"/>
        <dbReference type="ChEBI" id="CHEBI:17792"/>
        <dbReference type="ChEBI" id="CHEBI:57925"/>
        <dbReference type="ChEBI" id="CHEBI:90779"/>
        <dbReference type="EC" id="2.5.1.18"/>
    </reaction>
</comment>
<dbReference type="InterPro" id="IPR004045">
    <property type="entry name" value="Glutathione_S-Trfase_N"/>
</dbReference>
<dbReference type="SUPFAM" id="SSF52833">
    <property type="entry name" value="Thioredoxin-like"/>
    <property type="match status" value="1"/>
</dbReference>
<evidence type="ECO:0000313" key="9">
    <source>
        <dbReference type="Proteomes" id="UP001161247"/>
    </source>
</evidence>
<dbReference type="GO" id="GO:0043295">
    <property type="term" value="F:glutathione binding"/>
    <property type="evidence" value="ECO:0007669"/>
    <property type="project" value="TreeGrafter"/>
</dbReference>
<keyword evidence="9" id="KW-1185">Reference proteome</keyword>
<evidence type="ECO:0000259" key="6">
    <source>
        <dbReference type="PROSITE" id="PS50404"/>
    </source>
</evidence>
<proteinExistence type="inferred from homology"/>
<protein>
    <recommendedName>
        <fullName evidence="2">glutathione transferase</fullName>
        <ecNumber evidence="2">2.5.1.18</ecNumber>
    </recommendedName>
    <alternativeName>
        <fullName evidence="5">GST class-phi</fullName>
    </alternativeName>
</protein>
<feature type="domain" description="GST C-terminal" evidence="7">
    <location>
        <begin position="88"/>
        <end position="214"/>
    </location>
</feature>
<dbReference type="Pfam" id="PF00043">
    <property type="entry name" value="GST_C"/>
    <property type="match status" value="1"/>
</dbReference>
<dbReference type="PANTHER" id="PTHR43900:SF47">
    <property type="entry name" value="GLUTATHIONE S-TRANSFERASE F6-RELATED"/>
    <property type="match status" value="1"/>
</dbReference>
<dbReference type="SUPFAM" id="SSF47616">
    <property type="entry name" value="GST C-terminal domain-like"/>
    <property type="match status" value="1"/>
</dbReference>
<dbReference type="InterPro" id="IPR034347">
    <property type="entry name" value="GST_Phi_C"/>
</dbReference>
<dbReference type="InterPro" id="IPR036282">
    <property type="entry name" value="Glutathione-S-Trfase_C_sf"/>
</dbReference>
<dbReference type="InterPro" id="IPR036249">
    <property type="entry name" value="Thioredoxin-like_sf"/>
</dbReference>
<dbReference type="FunFam" id="3.40.30.10:FF:000016">
    <property type="entry name" value="Glutathione S-transferase F2"/>
    <property type="match status" value="1"/>
</dbReference>
<dbReference type="GO" id="GO:0006749">
    <property type="term" value="P:glutathione metabolic process"/>
    <property type="evidence" value="ECO:0007669"/>
    <property type="project" value="TreeGrafter"/>
</dbReference>
<dbReference type="PANTHER" id="PTHR43900">
    <property type="entry name" value="GLUTATHIONE S-TRANSFERASE RHO"/>
    <property type="match status" value="1"/>
</dbReference>
<dbReference type="PROSITE" id="PS50404">
    <property type="entry name" value="GST_NTER"/>
    <property type="match status" value="1"/>
</dbReference>
<comment type="similarity">
    <text evidence="1">Belongs to the GST superfamily. Phi family.</text>
</comment>
<dbReference type="Pfam" id="PF02798">
    <property type="entry name" value="GST_N"/>
    <property type="match status" value="1"/>
</dbReference>
<dbReference type="GO" id="GO:0009407">
    <property type="term" value="P:toxin catabolic process"/>
    <property type="evidence" value="ECO:0007669"/>
    <property type="project" value="UniProtKB-ARBA"/>
</dbReference>
<keyword evidence="3" id="KW-0808">Transferase</keyword>
<evidence type="ECO:0000259" key="7">
    <source>
        <dbReference type="PROSITE" id="PS50405"/>
    </source>
</evidence>
<organism evidence="8 9">
    <name type="scientific">Oldenlandia corymbosa var. corymbosa</name>
    <dbReference type="NCBI Taxonomy" id="529605"/>
    <lineage>
        <taxon>Eukaryota</taxon>
        <taxon>Viridiplantae</taxon>
        <taxon>Streptophyta</taxon>
        <taxon>Embryophyta</taxon>
        <taxon>Tracheophyta</taxon>
        <taxon>Spermatophyta</taxon>
        <taxon>Magnoliopsida</taxon>
        <taxon>eudicotyledons</taxon>
        <taxon>Gunneridae</taxon>
        <taxon>Pentapetalae</taxon>
        <taxon>asterids</taxon>
        <taxon>lamiids</taxon>
        <taxon>Gentianales</taxon>
        <taxon>Rubiaceae</taxon>
        <taxon>Rubioideae</taxon>
        <taxon>Spermacoceae</taxon>
        <taxon>Hedyotis-Oldenlandia complex</taxon>
        <taxon>Oldenlandia</taxon>
    </lineage>
</organism>
<dbReference type="SFLD" id="SFLDG00358">
    <property type="entry name" value="Main_(cytGST)"/>
    <property type="match status" value="1"/>
</dbReference>
<dbReference type="Gene3D" id="1.20.1050.10">
    <property type="match status" value="1"/>
</dbReference>
<evidence type="ECO:0000256" key="1">
    <source>
        <dbReference type="ARBA" id="ARBA00010128"/>
    </source>
</evidence>
<dbReference type="FunFam" id="1.20.1050.10:FF:000004">
    <property type="entry name" value="Glutathione S-transferase F2"/>
    <property type="match status" value="1"/>
</dbReference>
<evidence type="ECO:0000256" key="5">
    <source>
        <dbReference type="ARBA" id="ARBA00081070"/>
    </source>
</evidence>
<evidence type="ECO:0000256" key="4">
    <source>
        <dbReference type="ARBA" id="ARBA00047960"/>
    </source>
</evidence>